<dbReference type="InterPro" id="IPR027962">
    <property type="entry name" value="ERICH3"/>
</dbReference>
<protein>
    <submittedName>
        <fullName evidence="3">ERIC3 protein</fullName>
    </submittedName>
</protein>
<sequence length="208" mass="23687">FLLQSSGGFRKPSLHSNVLVTMVFLGKNLHLTYRDTTFRDEIRVCQQHCGGENLCVYKGMLLEGDTFQITSRRHHGFPFSLTFYLNGLQVDRLSCCCEFKLQQRSRLGGKRGYFGFVRVEGAAPCYRCLIAMNMDKKLSPPKKAEKSHEEKHMHFLSMQSQPGDGSVGENSRKDSVVVILPSPEACEDELETGEELREEEREELSDDE</sequence>
<accession>A0A852C5K8</accession>
<feature type="non-terminal residue" evidence="3">
    <location>
        <position position="208"/>
    </location>
</feature>
<keyword evidence="4" id="KW-1185">Reference proteome</keyword>
<dbReference type="Pfam" id="PF15257">
    <property type="entry name" value="DUF4590"/>
    <property type="match status" value="1"/>
</dbReference>
<gene>
    <name evidence="3" type="primary">Erich3</name>
    <name evidence="3" type="ORF">RAMSUL_R01295</name>
</gene>
<dbReference type="AlphaFoldDB" id="A0A852C5K8"/>
<evidence type="ECO:0000259" key="2">
    <source>
        <dbReference type="Pfam" id="PF15257"/>
    </source>
</evidence>
<dbReference type="InterPro" id="IPR048257">
    <property type="entry name" value="DUF4590"/>
</dbReference>
<feature type="region of interest" description="Disordered" evidence="1">
    <location>
        <begin position="139"/>
        <end position="208"/>
    </location>
</feature>
<proteinExistence type="predicted"/>
<dbReference type="EMBL" id="WBNM01018698">
    <property type="protein sequence ID" value="NXP75101.1"/>
    <property type="molecule type" value="Genomic_DNA"/>
</dbReference>
<comment type="caution">
    <text evidence="3">The sequence shown here is derived from an EMBL/GenBank/DDBJ whole genome shotgun (WGS) entry which is preliminary data.</text>
</comment>
<dbReference type="PANTHER" id="PTHR23034:SF2">
    <property type="entry name" value="GLUTAMATE-RICH PROTEIN 3"/>
    <property type="match status" value="1"/>
</dbReference>
<evidence type="ECO:0000313" key="3">
    <source>
        <dbReference type="EMBL" id="NXP75101.1"/>
    </source>
</evidence>
<feature type="compositionally biased region" description="Basic and acidic residues" evidence="1">
    <location>
        <begin position="139"/>
        <end position="153"/>
    </location>
</feature>
<dbReference type="PANTHER" id="PTHR23034">
    <property type="entry name" value="GLUTAMATE-RICH PROTEIN 3"/>
    <property type="match status" value="1"/>
</dbReference>
<dbReference type="Proteomes" id="UP000611227">
    <property type="component" value="Unassembled WGS sequence"/>
</dbReference>
<feature type="non-terminal residue" evidence="3">
    <location>
        <position position="1"/>
    </location>
</feature>
<reference evidence="3" key="1">
    <citation type="submission" date="2019-09" db="EMBL/GenBank/DDBJ databases">
        <title>Bird 10,000 Genomes (B10K) Project - Family phase.</title>
        <authorList>
            <person name="Zhang G."/>
        </authorList>
    </citation>
    <scope>NUCLEOTIDE SEQUENCE</scope>
    <source>
        <strain evidence="3">B10K-DU-001-30</strain>
        <tissue evidence="3">Muscle</tissue>
    </source>
</reference>
<evidence type="ECO:0000256" key="1">
    <source>
        <dbReference type="SAM" id="MobiDB-lite"/>
    </source>
</evidence>
<evidence type="ECO:0000313" key="4">
    <source>
        <dbReference type="Proteomes" id="UP000611227"/>
    </source>
</evidence>
<feature type="domain" description="DUF4590" evidence="2">
    <location>
        <begin position="30"/>
        <end position="143"/>
    </location>
</feature>
<organism evidence="3 4">
    <name type="scientific">Ramphastos sulfuratus</name>
    <dbReference type="NCBI Taxonomy" id="322582"/>
    <lineage>
        <taxon>Eukaryota</taxon>
        <taxon>Metazoa</taxon>
        <taxon>Chordata</taxon>
        <taxon>Craniata</taxon>
        <taxon>Vertebrata</taxon>
        <taxon>Euteleostomi</taxon>
        <taxon>Archelosauria</taxon>
        <taxon>Archosauria</taxon>
        <taxon>Dinosauria</taxon>
        <taxon>Saurischia</taxon>
        <taxon>Theropoda</taxon>
        <taxon>Coelurosauria</taxon>
        <taxon>Aves</taxon>
        <taxon>Neognathae</taxon>
        <taxon>Neoaves</taxon>
        <taxon>Telluraves</taxon>
        <taxon>Coraciimorphae</taxon>
        <taxon>Piciformes</taxon>
        <taxon>Ramphastidae</taxon>
        <taxon>Ramphastos</taxon>
    </lineage>
</organism>
<name>A0A852C5K8_9PICI</name>